<name>A0A3B0W2C6_9ZZZZ</name>
<dbReference type="GO" id="GO:0003677">
    <property type="term" value="F:DNA binding"/>
    <property type="evidence" value="ECO:0007669"/>
    <property type="project" value="InterPro"/>
</dbReference>
<feature type="domain" description="Antitoxin Xre/MbcA/ParS-like toxin-binding" evidence="1">
    <location>
        <begin position="71"/>
        <end position="120"/>
    </location>
</feature>
<organism evidence="3">
    <name type="scientific">hydrothermal vent metagenome</name>
    <dbReference type="NCBI Taxonomy" id="652676"/>
    <lineage>
        <taxon>unclassified sequences</taxon>
        <taxon>metagenomes</taxon>
        <taxon>ecological metagenomes</taxon>
    </lineage>
</organism>
<reference evidence="3" key="1">
    <citation type="submission" date="2018-06" db="EMBL/GenBank/DDBJ databases">
        <authorList>
            <person name="Zhirakovskaya E."/>
        </authorList>
    </citation>
    <scope>NUCLEOTIDE SEQUENCE</scope>
</reference>
<dbReference type="EMBL" id="UOFA01000292">
    <property type="protein sequence ID" value="VAW46563.1"/>
    <property type="molecule type" value="Genomic_DNA"/>
</dbReference>
<evidence type="ECO:0000259" key="2">
    <source>
        <dbReference type="Pfam" id="PF20432"/>
    </source>
</evidence>
<sequence length="122" mass="13400">MINNTQPQSTDKKIVSTALKNATESMGLSQTQVASILMVDKSTLSRSLKSGIEPLSLKGQVSLLIIRMYRSLFALSGDNKKFMNHFLQTPNKAFGAAPLELLKTLDGLVQVNQYLDAMRGKI</sequence>
<dbReference type="InterPro" id="IPR024467">
    <property type="entry name" value="Xre/MbcA/ParS-like_toxin-bd"/>
</dbReference>
<protein>
    <submittedName>
        <fullName evidence="3">Uncharacterized protein</fullName>
    </submittedName>
</protein>
<proteinExistence type="predicted"/>
<feature type="domain" description="Antitoxin Xre-like helix-turn-helix" evidence="2">
    <location>
        <begin position="12"/>
        <end position="64"/>
    </location>
</feature>
<dbReference type="SUPFAM" id="SSF47413">
    <property type="entry name" value="lambda repressor-like DNA-binding domains"/>
    <property type="match status" value="1"/>
</dbReference>
<accession>A0A3B0W2C6</accession>
<dbReference type="Pfam" id="PF20432">
    <property type="entry name" value="Xre-like-HTH"/>
    <property type="match status" value="1"/>
</dbReference>
<dbReference type="InterPro" id="IPR010982">
    <property type="entry name" value="Lambda_DNA-bd_dom_sf"/>
</dbReference>
<dbReference type="AlphaFoldDB" id="A0A3B0W2C6"/>
<evidence type="ECO:0000313" key="3">
    <source>
        <dbReference type="EMBL" id="VAW46563.1"/>
    </source>
</evidence>
<dbReference type="InterPro" id="IPR046847">
    <property type="entry name" value="Xre-like_HTH"/>
</dbReference>
<gene>
    <name evidence="3" type="ORF">MNBD_GAMMA02-1683</name>
</gene>
<evidence type="ECO:0000259" key="1">
    <source>
        <dbReference type="Pfam" id="PF09722"/>
    </source>
</evidence>
<dbReference type="Pfam" id="PF09722">
    <property type="entry name" value="Xre_MbcA_ParS_C"/>
    <property type="match status" value="1"/>
</dbReference>